<organism evidence="1 2">
    <name type="scientific">Rhizopogon vinicolor AM-OR11-026</name>
    <dbReference type="NCBI Taxonomy" id="1314800"/>
    <lineage>
        <taxon>Eukaryota</taxon>
        <taxon>Fungi</taxon>
        <taxon>Dikarya</taxon>
        <taxon>Basidiomycota</taxon>
        <taxon>Agaricomycotina</taxon>
        <taxon>Agaricomycetes</taxon>
        <taxon>Agaricomycetidae</taxon>
        <taxon>Boletales</taxon>
        <taxon>Suillineae</taxon>
        <taxon>Rhizopogonaceae</taxon>
        <taxon>Rhizopogon</taxon>
    </lineage>
</organism>
<keyword evidence="2" id="KW-1185">Reference proteome</keyword>
<proteinExistence type="predicted"/>
<accession>A0A1B7MN13</accession>
<gene>
    <name evidence="1" type="ORF">K503DRAFT_478264</name>
</gene>
<reference evidence="1 2" key="1">
    <citation type="submission" date="2016-06" db="EMBL/GenBank/DDBJ databases">
        <title>Comparative genomics of the ectomycorrhizal sister species Rhizopogon vinicolor and Rhizopogon vesiculosus (Basidiomycota: Boletales) reveals a divergence of the mating type B locus.</title>
        <authorList>
            <consortium name="DOE Joint Genome Institute"/>
            <person name="Mujic A.B."/>
            <person name="Kuo A."/>
            <person name="Tritt A."/>
            <person name="Lipzen A."/>
            <person name="Chen C."/>
            <person name="Johnson J."/>
            <person name="Sharma A."/>
            <person name="Barry K."/>
            <person name="Grigoriev I.V."/>
            <person name="Spatafora J.W."/>
        </authorList>
    </citation>
    <scope>NUCLEOTIDE SEQUENCE [LARGE SCALE GENOMIC DNA]</scope>
    <source>
        <strain evidence="1 2">AM-OR11-026</strain>
    </source>
</reference>
<evidence type="ECO:0000313" key="2">
    <source>
        <dbReference type="Proteomes" id="UP000092154"/>
    </source>
</evidence>
<sequence>MYKQHERVSTLVLVVVPCHSKCLVFVSMSLRTPLIYSHRNIHRPLTVTECFRRPETSQAGNPFPAFPSKPDICPPTAYLLFRVEVNARTQPEISRCNQHDVSCVSVVFLSH</sequence>
<dbReference type="EMBL" id="KV448673">
    <property type="protein sequence ID" value="OAX34003.1"/>
    <property type="molecule type" value="Genomic_DNA"/>
</dbReference>
<dbReference type="AlphaFoldDB" id="A0A1B7MN13"/>
<dbReference type="InParanoid" id="A0A1B7MN13"/>
<evidence type="ECO:0000313" key="1">
    <source>
        <dbReference type="EMBL" id="OAX34003.1"/>
    </source>
</evidence>
<dbReference type="Proteomes" id="UP000092154">
    <property type="component" value="Unassembled WGS sequence"/>
</dbReference>
<name>A0A1B7MN13_9AGAM</name>
<protein>
    <submittedName>
        <fullName evidence="1">Uncharacterized protein</fullName>
    </submittedName>
</protein>